<proteinExistence type="inferred from homology"/>
<dbReference type="PANTHER" id="PTHR42988:SF2">
    <property type="entry name" value="CYCLIC NUCLEOTIDE PHOSPHODIESTERASE CBUA0032-RELATED"/>
    <property type="match status" value="1"/>
</dbReference>
<sequence>MRVLAHLSDLHFGRTDPVVVEALLADLAAQKPDLVIVSGDLTQRARTHQFAEARAFLDRLPAPAMVVPGNHDLAPLYRPLNRLFRPRARFEHHLAGHADSTMWNDERLLVVGLDSTRHLRWKSGKLRTRHLDQLDNALAAAPQVVCRVAFLHHPPATALSGHSFDALADRGVDLVLTGHAHKAHLELITGQHHGTAILVQASTACSTRLREDANGYGIIRVAMPETMVEVRGWSGERFHAVRQQHYRKHGGHWKECP</sequence>
<dbReference type="InterPro" id="IPR050884">
    <property type="entry name" value="CNP_phosphodiesterase-III"/>
</dbReference>
<keyword evidence="1" id="KW-0479">Metal-binding</keyword>
<dbReference type="RefSeq" id="WP_163676844.1">
    <property type="nucleotide sequence ID" value="NZ_JAAIYP010000034.1"/>
</dbReference>
<evidence type="ECO:0000256" key="4">
    <source>
        <dbReference type="ARBA" id="ARBA00025742"/>
    </source>
</evidence>
<comment type="caution">
    <text evidence="6">The sequence shown here is derived from an EMBL/GenBank/DDBJ whole genome shotgun (WGS) entry which is preliminary data.</text>
</comment>
<dbReference type="GO" id="GO:0016787">
    <property type="term" value="F:hydrolase activity"/>
    <property type="evidence" value="ECO:0007669"/>
    <property type="project" value="UniProtKB-KW"/>
</dbReference>
<dbReference type="EMBL" id="JAAIYP010000034">
    <property type="protein sequence ID" value="NFV79787.1"/>
    <property type="molecule type" value="Genomic_DNA"/>
</dbReference>
<keyword evidence="3" id="KW-0408">Iron</keyword>
<dbReference type="Proteomes" id="UP000480684">
    <property type="component" value="Unassembled WGS sequence"/>
</dbReference>
<reference evidence="6 7" key="1">
    <citation type="submission" date="2020-02" db="EMBL/GenBank/DDBJ databases">
        <authorList>
            <person name="Dziuba M."/>
            <person name="Kuznetsov B."/>
            <person name="Mardanov A."/>
            <person name="Ravin N."/>
            <person name="Grouzdev D."/>
        </authorList>
    </citation>
    <scope>NUCLEOTIDE SEQUENCE [LARGE SCALE GENOMIC DNA]</scope>
    <source>
        <strain evidence="6 7">SpK</strain>
    </source>
</reference>
<keyword evidence="7" id="KW-1185">Reference proteome</keyword>
<dbReference type="Gene3D" id="3.60.21.10">
    <property type="match status" value="1"/>
</dbReference>
<dbReference type="InterPro" id="IPR004843">
    <property type="entry name" value="Calcineurin-like_PHP"/>
</dbReference>
<organism evidence="6 7">
    <name type="scientific">Magnetospirillum aberrantis SpK</name>
    <dbReference type="NCBI Taxonomy" id="908842"/>
    <lineage>
        <taxon>Bacteria</taxon>
        <taxon>Pseudomonadati</taxon>
        <taxon>Pseudomonadota</taxon>
        <taxon>Alphaproteobacteria</taxon>
        <taxon>Rhodospirillales</taxon>
        <taxon>Rhodospirillaceae</taxon>
        <taxon>Magnetospirillum</taxon>
    </lineage>
</organism>
<protein>
    <submittedName>
        <fullName evidence="6">Metallophosphoesterase</fullName>
    </submittedName>
</protein>
<keyword evidence="2" id="KW-0378">Hydrolase</keyword>
<evidence type="ECO:0000313" key="7">
    <source>
        <dbReference type="Proteomes" id="UP000480684"/>
    </source>
</evidence>
<comment type="similarity">
    <text evidence="4">Belongs to the cyclic nucleotide phosphodiesterase class-III family.</text>
</comment>
<dbReference type="InterPro" id="IPR029052">
    <property type="entry name" value="Metallo-depent_PP-like"/>
</dbReference>
<evidence type="ECO:0000313" key="6">
    <source>
        <dbReference type="EMBL" id="NFV79787.1"/>
    </source>
</evidence>
<dbReference type="SUPFAM" id="SSF56300">
    <property type="entry name" value="Metallo-dependent phosphatases"/>
    <property type="match status" value="1"/>
</dbReference>
<dbReference type="PANTHER" id="PTHR42988">
    <property type="entry name" value="PHOSPHOHYDROLASE"/>
    <property type="match status" value="1"/>
</dbReference>
<dbReference type="Pfam" id="PF00149">
    <property type="entry name" value="Metallophos"/>
    <property type="match status" value="1"/>
</dbReference>
<name>A0A7C9UT30_9PROT</name>
<dbReference type="AlphaFoldDB" id="A0A7C9UT30"/>
<evidence type="ECO:0000256" key="2">
    <source>
        <dbReference type="ARBA" id="ARBA00022801"/>
    </source>
</evidence>
<evidence type="ECO:0000256" key="3">
    <source>
        <dbReference type="ARBA" id="ARBA00023004"/>
    </source>
</evidence>
<gene>
    <name evidence="6" type="ORF">G4223_06650</name>
</gene>
<accession>A0A7C9UT30</accession>
<feature type="domain" description="Calcineurin-like phosphoesterase" evidence="5">
    <location>
        <begin position="4"/>
        <end position="182"/>
    </location>
</feature>
<dbReference type="GO" id="GO:0046872">
    <property type="term" value="F:metal ion binding"/>
    <property type="evidence" value="ECO:0007669"/>
    <property type="project" value="UniProtKB-KW"/>
</dbReference>
<evidence type="ECO:0000256" key="1">
    <source>
        <dbReference type="ARBA" id="ARBA00022723"/>
    </source>
</evidence>
<evidence type="ECO:0000259" key="5">
    <source>
        <dbReference type="Pfam" id="PF00149"/>
    </source>
</evidence>